<dbReference type="InParanoid" id="A0A136J8M5"/>
<reference evidence="3" key="1">
    <citation type="submission" date="2016-02" db="EMBL/GenBank/DDBJ databases">
        <title>Draft genome sequence of Microdochium bolleyi, a fungal endophyte of beachgrass.</title>
        <authorList>
            <consortium name="DOE Joint Genome Institute"/>
            <person name="David A.S."/>
            <person name="May G."/>
            <person name="Haridas S."/>
            <person name="Lim J."/>
            <person name="Wang M."/>
            <person name="Labutti K."/>
            <person name="Lipzen A."/>
            <person name="Barry K."/>
            <person name="Grigoriev I.V."/>
        </authorList>
    </citation>
    <scope>NUCLEOTIDE SEQUENCE [LARGE SCALE GENOMIC DNA]</scope>
    <source>
        <strain evidence="3">J235TASD1</strain>
    </source>
</reference>
<evidence type="ECO:0000313" key="2">
    <source>
        <dbReference type="EMBL" id="KXJ93492.1"/>
    </source>
</evidence>
<dbReference type="EMBL" id="KQ964248">
    <property type="protein sequence ID" value="KXJ93492.1"/>
    <property type="molecule type" value="Genomic_DNA"/>
</dbReference>
<evidence type="ECO:0000256" key="1">
    <source>
        <dbReference type="SAM" id="MobiDB-lite"/>
    </source>
</evidence>
<keyword evidence="3" id="KW-1185">Reference proteome</keyword>
<feature type="region of interest" description="Disordered" evidence="1">
    <location>
        <begin position="44"/>
        <end position="66"/>
    </location>
</feature>
<proteinExistence type="predicted"/>
<sequence length="66" mass="6790">MAEKLSLPFSPDGTGGGFPALLQIDRGQLAATSGRSAVLELLMDQGRSGRPAPRPHKPGAATDSMT</sequence>
<gene>
    <name evidence="2" type="ORF">Micbo1qcDRAFT_55579</name>
</gene>
<dbReference type="AlphaFoldDB" id="A0A136J8M5"/>
<organism evidence="2 3">
    <name type="scientific">Microdochium bolleyi</name>
    <dbReference type="NCBI Taxonomy" id="196109"/>
    <lineage>
        <taxon>Eukaryota</taxon>
        <taxon>Fungi</taxon>
        <taxon>Dikarya</taxon>
        <taxon>Ascomycota</taxon>
        <taxon>Pezizomycotina</taxon>
        <taxon>Sordariomycetes</taxon>
        <taxon>Xylariomycetidae</taxon>
        <taxon>Xylariales</taxon>
        <taxon>Microdochiaceae</taxon>
        <taxon>Microdochium</taxon>
    </lineage>
</organism>
<accession>A0A136J8M5</accession>
<dbReference type="Proteomes" id="UP000070501">
    <property type="component" value="Unassembled WGS sequence"/>
</dbReference>
<evidence type="ECO:0000313" key="3">
    <source>
        <dbReference type="Proteomes" id="UP000070501"/>
    </source>
</evidence>
<name>A0A136J8M5_9PEZI</name>
<protein>
    <submittedName>
        <fullName evidence="2">Uncharacterized protein</fullName>
    </submittedName>
</protein>